<evidence type="ECO:0000313" key="3">
    <source>
        <dbReference type="EMBL" id="AMB88162.1"/>
    </source>
</evidence>
<evidence type="ECO:0000259" key="2">
    <source>
        <dbReference type="Pfam" id="PF07883"/>
    </source>
</evidence>
<keyword evidence="1" id="KW-0812">Transmembrane</keyword>
<dbReference type="SUPFAM" id="SSF51182">
    <property type="entry name" value="RmlC-like cupins"/>
    <property type="match status" value="1"/>
</dbReference>
<keyword evidence="1" id="KW-1133">Transmembrane helix</keyword>
<dbReference type="RefSeq" id="WP_017134416.1">
    <property type="nucleotide sequence ID" value="NZ_CP014135.1"/>
</dbReference>
<dbReference type="PANTHER" id="PTHR38599:SF1">
    <property type="entry name" value="CUPIN DOMAIN PROTEIN (AFU_ORTHOLOGUE AFUA_3G13620)"/>
    <property type="match status" value="1"/>
</dbReference>
<dbReference type="InterPro" id="IPR013096">
    <property type="entry name" value="Cupin_2"/>
</dbReference>
<reference evidence="3 4" key="1">
    <citation type="submission" date="2016-01" db="EMBL/GenBank/DDBJ databases">
        <authorList>
            <person name="McClelland M."/>
            <person name="Jain A."/>
            <person name="Saraogi P."/>
            <person name="Mendelson R."/>
            <person name="Westerman R."/>
            <person name="SanMiguel P."/>
            <person name="Csonka L."/>
        </authorList>
    </citation>
    <scope>NUCLEOTIDE SEQUENCE [LARGE SCALE GENOMIC DNA]</scope>
    <source>
        <strain evidence="3 4">NCPPB 2472</strain>
    </source>
</reference>
<accession>A0A0X1T855</accession>
<keyword evidence="4" id="KW-1185">Reference proteome</keyword>
<dbReference type="AlphaFoldDB" id="A0A0X1T855"/>
<dbReference type="InterPro" id="IPR011051">
    <property type="entry name" value="RmlC_Cupin_sf"/>
</dbReference>
<sequence>MKKTLEFAPVGSQKMLVGVAAAAVMLAVSGVLLPHDGKKDVVDWLADLCTGIGRPLFSSATVNTDESGAVRPATSPKVISCEPLPNVPGKSVTTLLVNFPPLGYSPAHRHPGSVTAVILEGTIRSQLAGSPPGDYRFGETFFEPAGALHLFAENPDPVHPAKLVAMFVADDNCGPLVLPP</sequence>
<dbReference type="Proteomes" id="UP000063229">
    <property type="component" value="Chromosome"/>
</dbReference>
<dbReference type="Gene3D" id="2.60.120.10">
    <property type="entry name" value="Jelly Rolls"/>
    <property type="match status" value="1"/>
</dbReference>
<dbReference type="OrthoDB" id="9813436at2"/>
<proteinExistence type="predicted"/>
<name>A0A0X1T855_PSEAA</name>
<dbReference type="KEGG" id="pagb:AWM79_23950"/>
<dbReference type="Pfam" id="PF07883">
    <property type="entry name" value="Cupin_2"/>
    <property type="match status" value="1"/>
</dbReference>
<dbReference type="InterPro" id="IPR014710">
    <property type="entry name" value="RmlC-like_jellyroll"/>
</dbReference>
<dbReference type="PANTHER" id="PTHR38599">
    <property type="entry name" value="CUPIN DOMAIN PROTEIN (AFU_ORTHOLOGUE AFUA_3G13620)"/>
    <property type="match status" value="1"/>
</dbReference>
<organism evidence="3 4">
    <name type="scientific">Pseudomonas agarici</name>
    <dbReference type="NCBI Taxonomy" id="46677"/>
    <lineage>
        <taxon>Bacteria</taxon>
        <taxon>Pseudomonadati</taxon>
        <taxon>Pseudomonadota</taxon>
        <taxon>Gammaproteobacteria</taxon>
        <taxon>Pseudomonadales</taxon>
        <taxon>Pseudomonadaceae</taxon>
        <taxon>Pseudomonas</taxon>
    </lineage>
</organism>
<gene>
    <name evidence="3" type="ORF">AWM79_23950</name>
</gene>
<evidence type="ECO:0000313" key="4">
    <source>
        <dbReference type="Proteomes" id="UP000063229"/>
    </source>
</evidence>
<protein>
    <submittedName>
        <fullName evidence="3">Cupin</fullName>
    </submittedName>
</protein>
<dbReference type="CDD" id="cd02234">
    <property type="entry name" value="cupin_BLR7677-like"/>
    <property type="match status" value="1"/>
</dbReference>
<feature type="transmembrane region" description="Helical" evidence="1">
    <location>
        <begin position="15"/>
        <end position="33"/>
    </location>
</feature>
<feature type="domain" description="Cupin type-2" evidence="2">
    <location>
        <begin position="96"/>
        <end position="166"/>
    </location>
</feature>
<keyword evidence="1" id="KW-0472">Membrane</keyword>
<dbReference type="STRING" id="46677.AWM79_23950"/>
<dbReference type="EMBL" id="CP014135">
    <property type="protein sequence ID" value="AMB88162.1"/>
    <property type="molecule type" value="Genomic_DNA"/>
</dbReference>
<evidence type="ECO:0000256" key="1">
    <source>
        <dbReference type="SAM" id="Phobius"/>
    </source>
</evidence>